<dbReference type="InterPro" id="IPR012337">
    <property type="entry name" value="RNaseH-like_sf"/>
</dbReference>
<keyword evidence="6" id="KW-0255">Endonuclease</keyword>
<comment type="caution">
    <text evidence="9">The sequence shown here is derived from an EMBL/GenBank/DDBJ whole genome shotgun (WGS) entry which is preliminary data.</text>
</comment>
<dbReference type="Proteomes" id="UP000193560">
    <property type="component" value="Unassembled WGS sequence"/>
</dbReference>
<dbReference type="Pfam" id="PF00075">
    <property type="entry name" value="RNase_H"/>
    <property type="match status" value="1"/>
</dbReference>
<proteinExistence type="inferred from homology"/>
<evidence type="ECO:0000259" key="8">
    <source>
        <dbReference type="PROSITE" id="PS50879"/>
    </source>
</evidence>
<evidence type="ECO:0000256" key="7">
    <source>
        <dbReference type="ARBA" id="ARBA00022801"/>
    </source>
</evidence>
<keyword evidence="4" id="KW-0540">Nuclease</keyword>
<organism evidence="9 10">
    <name type="scientific">Absidia repens</name>
    <dbReference type="NCBI Taxonomy" id="90262"/>
    <lineage>
        <taxon>Eukaryota</taxon>
        <taxon>Fungi</taxon>
        <taxon>Fungi incertae sedis</taxon>
        <taxon>Mucoromycota</taxon>
        <taxon>Mucoromycotina</taxon>
        <taxon>Mucoromycetes</taxon>
        <taxon>Mucorales</taxon>
        <taxon>Cunninghamellaceae</taxon>
        <taxon>Absidia</taxon>
    </lineage>
</organism>
<dbReference type="AlphaFoldDB" id="A0A1X2IBB2"/>
<keyword evidence="7" id="KW-0378">Hydrolase</keyword>
<evidence type="ECO:0000256" key="4">
    <source>
        <dbReference type="ARBA" id="ARBA00022722"/>
    </source>
</evidence>
<accession>A0A1X2IBB2</accession>
<dbReference type="OrthoDB" id="245563at2759"/>
<feature type="domain" description="RNase H type-1" evidence="8">
    <location>
        <begin position="173"/>
        <end position="307"/>
    </location>
</feature>
<dbReference type="InterPro" id="IPR050092">
    <property type="entry name" value="RNase_H"/>
</dbReference>
<dbReference type="GO" id="GO:0003676">
    <property type="term" value="F:nucleic acid binding"/>
    <property type="evidence" value="ECO:0007669"/>
    <property type="project" value="InterPro"/>
</dbReference>
<dbReference type="Gene3D" id="3.30.420.10">
    <property type="entry name" value="Ribonuclease H-like superfamily/Ribonuclease H"/>
    <property type="match status" value="1"/>
</dbReference>
<gene>
    <name evidence="9" type="ORF">BCR42DRAFT_419438</name>
</gene>
<evidence type="ECO:0000256" key="2">
    <source>
        <dbReference type="ARBA" id="ARBA00005300"/>
    </source>
</evidence>
<evidence type="ECO:0000256" key="5">
    <source>
        <dbReference type="ARBA" id="ARBA00022723"/>
    </source>
</evidence>
<dbReference type="EMBL" id="MCGE01000017">
    <property type="protein sequence ID" value="ORZ13229.1"/>
    <property type="molecule type" value="Genomic_DNA"/>
</dbReference>
<dbReference type="PROSITE" id="PS50879">
    <property type="entry name" value="RNASE_H_1"/>
    <property type="match status" value="1"/>
</dbReference>
<dbReference type="GO" id="GO:0043137">
    <property type="term" value="P:DNA replication, removal of RNA primer"/>
    <property type="evidence" value="ECO:0007669"/>
    <property type="project" value="TreeGrafter"/>
</dbReference>
<dbReference type="GO" id="GO:0004523">
    <property type="term" value="F:RNA-DNA hybrid ribonuclease activity"/>
    <property type="evidence" value="ECO:0007669"/>
    <property type="project" value="UniProtKB-EC"/>
</dbReference>
<evidence type="ECO:0000256" key="3">
    <source>
        <dbReference type="ARBA" id="ARBA00012180"/>
    </source>
</evidence>
<evidence type="ECO:0000256" key="1">
    <source>
        <dbReference type="ARBA" id="ARBA00000077"/>
    </source>
</evidence>
<dbReference type="InterPro" id="IPR036397">
    <property type="entry name" value="RNaseH_sf"/>
</dbReference>
<protein>
    <recommendedName>
        <fullName evidence="3">ribonuclease H</fullName>
        <ecNumber evidence="3">3.1.26.4</ecNumber>
    </recommendedName>
</protein>
<reference evidence="9 10" key="1">
    <citation type="submission" date="2016-07" db="EMBL/GenBank/DDBJ databases">
        <title>Pervasive Adenine N6-methylation of Active Genes in Fungi.</title>
        <authorList>
            <consortium name="DOE Joint Genome Institute"/>
            <person name="Mondo S.J."/>
            <person name="Dannebaum R.O."/>
            <person name="Kuo R.C."/>
            <person name="Labutti K."/>
            <person name="Haridas S."/>
            <person name="Kuo A."/>
            <person name="Salamov A."/>
            <person name="Ahrendt S.R."/>
            <person name="Lipzen A."/>
            <person name="Sullivan W."/>
            <person name="Andreopoulos W.B."/>
            <person name="Clum A."/>
            <person name="Lindquist E."/>
            <person name="Daum C."/>
            <person name="Ramamoorthy G.K."/>
            <person name="Gryganskyi A."/>
            <person name="Culley D."/>
            <person name="Magnuson J.K."/>
            <person name="James T.Y."/>
            <person name="O'Malley M.A."/>
            <person name="Stajich J.E."/>
            <person name="Spatafora J.W."/>
            <person name="Visel A."/>
            <person name="Grigoriev I.V."/>
        </authorList>
    </citation>
    <scope>NUCLEOTIDE SEQUENCE [LARGE SCALE GENOMIC DNA]</scope>
    <source>
        <strain evidence="9 10">NRRL 1336</strain>
    </source>
</reference>
<dbReference type="GO" id="GO:0046872">
    <property type="term" value="F:metal ion binding"/>
    <property type="evidence" value="ECO:0007669"/>
    <property type="project" value="UniProtKB-KW"/>
</dbReference>
<comment type="catalytic activity">
    <reaction evidence="1">
        <text>Endonucleolytic cleavage to 5'-phosphomonoester.</text>
        <dbReference type="EC" id="3.1.26.4"/>
    </reaction>
</comment>
<dbReference type="STRING" id="90262.A0A1X2IBB2"/>
<dbReference type="PANTHER" id="PTHR10642:SF26">
    <property type="entry name" value="RIBONUCLEASE H1"/>
    <property type="match status" value="1"/>
</dbReference>
<sequence length="309" mass="34482">MGSHRRSGSESRATAKRTANVIQKRERSVFASFLAFILGSDNENRVSATEVGTTAVEQLQIGSAALPIVLDDDNDSIGHTTNDDNEIIDLTLDDDDSVVDGTAEIASSVLDGETLIGKRKRKIRPQMQVHSKQRTFRSVIKATLKELEYYKRSRTTKAEKCQIYMKNKVHFQKNFNQIVYTDGSHNFKKNTSGFGVFWGVDHPRNVSGPVPYRQNSFNAELYAIYRALCSAENSPTSLRIETDCIQVFHVLVSFISGKGKSEHLELCRKIRRLFCDHPGPVSLGYVPGHQNILGNEEADKMARSAANNA</sequence>
<evidence type="ECO:0000313" key="10">
    <source>
        <dbReference type="Proteomes" id="UP000193560"/>
    </source>
</evidence>
<dbReference type="EC" id="3.1.26.4" evidence="3"/>
<name>A0A1X2IBB2_9FUNG</name>
<evidence type="ECO:0000256" key="6">
    <source>
        <dbReference type="ARBA" id="ARBA00022759"/>
    </source>
</evidence>
<dbReference type="InterPro" id="IPR002156">
    <property type="entry name" value="RNaseH_domain"/>
</dbReference>
<dbReference type="PANTHER" id="PTHR10642">
    <property type="entry name" value="RIBONUCLEASE H1"/>
    <property type="match status" value="1"/>
</dbReference>
<keyword evidence="5" id="KW-0479">Metal-binding</keyword>
<evidence type="ECO:0000313" key="9">
    <source>
        <dbReference type="EMBL" id="ORZ13229.1"/>
    </source>
</evidence>
<comment type="similarity">
    <text evidence="2">Belongs to the RNase H family.</text>
</comment>
<keyword evidence="10" id="KW-1185">Reference proteome</keyword>
<dbReference type="SUPFAM" id="SSF53098">
    <property type="entry name" value="Ribonuclease H-like"/>
    <property type="match status" value="1"/>
</dbReference>